<proteinExistence type="predicted"/>
<reference evidence="2 3" key="1">
    <citation type="submission" date="2014-01" db="EMBL/GenBank/DDBJ databases">
        <authorList>
            <consortium name="DOE Joint Genome Institute"/>
            <person name="Anderson I."/>
            <person name="Huntemann M."/>
            <person name="Han J."/>
            <person name="Chen A."/>
            <person name="Kyrpides N."/>
            <person name="Mavromatis K."/>
            <person name="Markowitz V."/>
            <person name="Palaniappan K."/>
            <person name="Ivanova N."/>
            <person name="Schaumberg A."/>
            <person name="Pati A."/>
            <person name="Liolios K."/>
            <person name="Nordberg H.P."/>
            <person name="Cantor M.N."/>
            <person name="Hua S.X."/>
            <person name="Woyke T."/>
        </authorList>
    </citation>
    <scope>NUCLEOTIDE SEQUENCE [LARGE SCALE GENOMIC DNA]</scope>
    <source>
        <strain evidence="2 3">XH-48</strain>
    </source>
</reference>
<dbReference type="KEGG" id="hlr:HALLA_13340"/>
<dbReference type="GeneID" id="25145422"/>
<evidence type="ECO:0000313" key="2">
    <source>
        <dbReference type="EMBL" id="AHF99625.1"/>
    </source>
</evidence>
<dbReference type="AlphaFoldDB" id="W0JLL0"/>
<evidence type="ECO:0000313" key="3">
    <source>
        <dbReference type="Proteomes" id="UP000019024"/>
    </source>
</evidence>
<dbReference type="Proteomes" id="UP000019024">
    <property type="component" value="Chromosome"/>
</dbReference>
<evidence type="ECO:0000256" key="1">
    <source>
        <dbReference type="SAM" id="MobiDB-lite"/>
    </source>
</evidence>
<dbReference type="EMBL" id="CP007055">
    <property type="protein sequence ID" value="AHF99625.1"/>
    <property type="molecule type" value="Genomic_DNA"/>
</dbReference>
<sequence length="116" mass="13098">MSNDDPRGNESPDRQNASTRATRLFRERLETIDHLTTILLRETTRSPALEHLEPAERSAVRRRLREIDAETNRILLLAFGPKATIPNADLESIDHTTTDDAPTHETTDDTRGEPDA</sequence>
<name>W0JLL0_9EURY</name>
<gene>
    <name evidence="2" type="ORF">HALLA_13340</name>
</gene>
<dbReference type="eggNOG" id="arCOG11483">
    <property type="taxonomic scope" value="Archaea"/>
</dbReference>
<organism evidence="2 3">
    <name type="scientific">Halostagnicola larsenii XH-48</name>
    <dbReference type="NCBI Taxonomy" id="797299"/>
    <lineage>
        <taxon>Archaea</taxon>
        <taxon>Methanobacteriati</taxon>
        <taxon>Methanobacteriota</taxon>
        <taxon>Stenosarchaea group</taxon>
        <taxon>Halobacteria</taxon>
        <taxon>Halobacteriales</taxon>
        <taxon>Natrialbaceae</taxon>
        <taxon>Halostagnicola</taxon>
    </lineage>
</organism>
<dbReference type="HOGENOM" id="CLU_2091229_0_0_2"/>
<keyword evidence="3" id="KW-1185">Reference proteome</keyword>
<dbReference type="OrthoDB" id="170354at2157"/>
<dbReference type="RefSeq" id="WP_049952869.1">
    <property type="nucleotide sequence ID" value="NZ_CP007055.1"/>
</dbReference>
<accession>W0JLL0</accession>
<feature type="compositionally biased region" description="Basic and acidic residues" evidence="1">
    <location>
        <begin position="1"/>
        <end position="13"/>
    </location>
</feature>
<feature type="compositionally biased region" description="Basic and acidic residues" evidence="1">
    <location>
        <begin position="92"/>
        <end position="116"/>
    </location>
</feature>
<feature type="region of interest" description="Disordered" evidence="1">
    <location>
        <begin position="86"/>
        <end position="116"/>
    </location>
</feature>
<feature type="region of interest" description="Disordered" evidence="1">
    <location>
        <begin position="1"/>
        <end position="23"/>
    </location>
</feature>
<protein>
    <submittedName>
        <fullName evidence="2">Uncharacterized protein</fullName>
    </submittedName>
</protein>